<dbReference type="GO" id="GO:1990446">
    <property type="term" value="F:U1 snRNP binding"/>
    <property type="evidence" value="ECO:0007669"/>
    <property type="project" value="EnsemblFungi"/>
</dbReference>
<dbReference type="GO" id="GO:0005681">
    <property type="term" value="C:spliceosomal complex"/>
    <property type="evidence" value="ECO:0007669"/>
    <property type="project" value="EnsemblFungi"/>
</dbReference>
<dbReference type="FunFam" id="3.30.70.330:FF:000172">
    <property type="entry name" value="RNA splicing factor Pad-1"/>
    <property type="match status" value="1"/>
</dbReference>
<dbReference type="InterPro" id="IPR012677">
    <property type="entry name" value="Nucleotide-bd_a/b_plait_sf"/>
</dbReference>
<dbReference type="AlphaFoldDB" id="A0A1E3QHK8"/>
<evidence type="ECO:0000256" key="1">
    <source>
        <dbReference type="ARBA" id="ARBA00022553"/>
    </source>
</evidence>
<evidence type="ECO:0000259" key="6">
    <source>
        <dbReference type="PROSITE" id="PS50102"/>
    </source>
</evidence>
<dbReference type="InterPro" id="IPR000504">
    <property type="entry name" value="RRM_dom"/>
</dbReference>
<dbReference type="Pfam" id="PF15519">
    <property type="entry name" value="RBM39linker"/>
    <property type="match status" value="1"/>
</dbReference>
<feature type="domain" description="RRM" evidence="6">
    <location>
        <begin position="297"/>
        <end position="374"/>
    </location>
</feature>
<dbReference type="GO" id="GO:0006397">
    <property type="term" value="P:mRNA processing"/>
    <property type="evidence" value="ECO:0007669"/>
    <property type="project" value="InterPro"/>
</dbReference>
<feature type="compositionally biased region" description="Basic and acidic residues" evidence="5">
    <location>
        <begin position="116"/>
        <end position="186"/>
    </location>
</feature>
<dbReference type="PANTHER" id="PTHR48036">
    <property type="entry name" value="SPLICING FACTOR (PAD-1), PUTATIVE (AFU_ORTHOLOGUE AFUA_1G15810)-RELATED"/>
    <property type="match status" value="1"/>
</dbReference>
<evidence type="ECO:0000256" key="2">
    <source>
        <dbReference type="ARBA" id="ARBA00022737"/>
    </source>
</evidence>
<dbReference type="Pfam" id="PF00076">
    <property type="entry name" value="RRM_1"/>
    <property type="match status" value="3"/>
</dbReference>
<feature type="region of interest" description="Disordered" evidence="5">
    <location>
        <begin position="1"/>
        <end position="186"/>
    </location>
</feature>
<evidence type="ECO:0000313" key="7">
    <source>
        <dbReference type="EMBL" id="ODQ76487.1"/>
    </source>
</evidence>
<reference evidence="7 8" key="1">
    <citation type="journal article" date="2016" name="Proc. Natl. Acad. Sci. U.S.A.">
        <title>Comparative genomics of biotechnologically important yeasts.</title>
        <authorList>
            <person name="Riley R."/>
            <person name="Haridas S."/>
            <person name="Wolfe K.H."/>
            <person name="Lopes M.R."/>
            <person name="Hittinger C.T."/>
            <person name="Goeker M."/>
            <person name="Salamov A.A."/>
            <person name="Wisecaver J.H."/>
            <person name="Long T.M."/>
            <person name="Calvey C.H."/>
            <person name="Aerts A.L."/>
            <person name="Barry K.W."/>
            <person name="Choi C."/>
            <person name="Clum A."/>
            <person name="Coughlan A.Y."/>
            <person name="Deshpande S."/>
            <person name="Douglass A.P."/>
            <person name="Hanson S.J."/>
            <person name="Klenk H.-P."/>
            <person name="LaButti K.M."/>
            <person name="Lapidus A."/>
            <person name="Lindquist E.A."/>
            <person name="Lipzen A.M."/>
            <person name="Meier-Kolthoff J.P."/>
            <person name="Ohm R.A."/>
            <person name="Otillar R.P."/>
            <person name="Pangilinan J.L."/>
            <person name="Peng Y."/>
            <person name="Rokas A."/>
            <person name="Rosa C.A."/>
            <person name="Scheuner C."/>
            <person name="Sibirny A.A."/>
            <person name="Slot J.C."/>
            <person name="Stielow J.B."/>
            <person name="Sun H."/>
            <person name="Kurtzman C.P."/>
            <person name="Blackwell M."/>
            <person name="Grigoriev I.V."/>
            <person name="Jeffries T.W."/>
        </authorList>
    </citation>
    <scope>NUCLEOTIDE SEQUENCE [LARGE SCALE GENOMIC DNA]</scope>
    <source>
        <strain evidence="7 8">NRRL Y-11557</strain>
    </source>
</reference>
<dbReference type="SMART" id="SM00361">
    <property type="entry name" value="RRM_1"/>
    <property type="match status" value="2"/>
</dbReference>
<dbReference type="CDD" id="cd12283">
    <property type="entry name" value="RRM1_RBM39_like"/>
    <property type="match status" value="1"/>
</dbReference>
<protein>
    <recommendedName>
        <fullName evidence="6">RRM domain-containing protein</fullName>
    </recommendedName>
</protein>
<dbReference type="InterPro" id="IPR029123">
    <property type="entry name" value="RBM39_linker"/>
</dbReference>
<proteinExistence type="predicted"/>
<dbReference type="SUPFAM" id="SSF54928">
    <property type="entry name" value="RNA-binding domain, RBD"/>
    <property type="match status" value="2"/>
</dbReference>
<feature type="compositionally biased region" description="Polar residues" evidence="5">
    <location>
        <begin position="1"/>
        <end position="10"/>
    </location>
</feature>
<dbReference type="NCBIfam" id="TIGR01622">
    <property type="entry name" value="SF-CC1"/>
    <property type="match status" value="1"/>
</dbReference>
<evidence type="ECO:0000313" key="8">
    <source>
        <dbReference type="Proteomes" id="UP000094385"/>
    </source>
</evidence>
<dbReference type="InterPro" id="IPR006509">
    <property type="entry name" value="RBM39_SF"/>
</dbReference>
<dbReference type="STRING" id="675824.A0A1E3QHK8"/>
<sequence>MSISETQHTATLLADSNGDGGLSPARSEDRRSERSRSKSGRHRRSSVDSERERRKDSEHRDSDKSSREHRRRERSHERESQRDRDRDRVRRDRDSDRDRERDRDRYRYRSRSPGYNDDRDSRRSRREDDRYHRDDRDDRDDRSRRDSDRGSRRSRSREGDRDRDHPRERKHEERNGSPKLTEDERDQRTIFVQQLAARLRTKELIAFFEQAGPVRDAQIVKDRVSGRSKGVGYVEFRNIESVQKAINMTGQKLLDIPIIVQLTEAEKNRLARAESSAAAQQALEQQRQQHGDQGPYHRLYVGNVHFAITESDLKQIFESYGNVEFVVLQKDETGVRSKGYGFVQFADRESATSALELNGFKLGGRPIRVGLGNEKINSEPPESIIQRLSGGPGATISSPQTIHGAVLDTRGQNLGRNARDDKKPTGALASALDDADVGGVSFNPVSRESLMKKLMREEDALPVPDVPAPPRKQTVNVSQASRCIVLSNMFNPAEEVGDDWVKELEEDVKAECEEKYGKVVHIAVEPNSQGEIFVKFENVTGGEKAIQGLNGRFFGGRQINASPVVDMVYSLRFPRSRAL</sequence>
<keyword evidence="8" id="KW-1185">Reference proteome</keyword>
<evidence type="ECO:0000256" key="5">
    <source>
        <dbReference type="SAM" id="MobiDB-lite"/>
    </source>
</evidence>
<feature type="compositionally biased region" description="Basic and acidic residues" evidence="5">
    <location>
        <begin position="26"/>
        <end position="36"/>
    </location>
</feature>
<accession>A0A1E3QHK8</accession>
<keyword evidence="1" id="KW-0597">Phosphoprotein</keyword>
<evidence type="ECO:0000256" key="4">
    <source>
        <dbReference type="PROSITE-ProRule" id="PRU00176"/>
    </source>
</evidence>
<dbReference type="PROSITE" id="PS50102">
    <property type="entry name" value="RRM"/>
    <property type="match status" value="3"/>
</dbReference>
<feature type="domain" description="RRM" evidence="6">
    <location>
        <begin position="482"/>
        <end position="566"/>
    </location>
</feature>
<feature type="compositionally biased region" description="Basic and acidic residues" evidence="5">
    <location>
        <begin position="45"/>
        <end position="66"/>
    </location>
</feature>
<feature type="domain" description="RRM" evidence="6">
    <location>
        <begin position="188"/>
        <end position="265"/>
    </location>
</feature>
<organism evidence="7 8">
    <name type="scientific">Lipomyces starkeyi NRRL Y-11557</name>
    <dbReference type="NCBI Taxonomy" id="675824"/>
    <lineage>
        <taxon>Eukaryota</taxon>
        <taxon>Fungi</taxon>
        <taxon>Dikarya</taxon>
        <taxon>Ascomycota</taxon>
        <taxon>Saccharomycotina</taxon>
        <taxon>Lipomycetes</taxon>
        <taxon>Lipomycetales</taxon>
        <taxon>Lipomycetaceae</taxon>
        <taxon>Lipomyces</taxon>
    </lineage>
</organism>
<evidence type="ECO:0000256" key="3">
    <source>
        <dbReference type="ARBA" id="ARBA00022884"/>
    </source>
</evidence>
<dbReference type="OrthoDB" id="5411533at2759"/>
<dbReference type="Gene3D" id="3.30.70.330">
    <property type="match status" value="3"/>
</dbReference>
<keyword evidence="2" id="KW-0677">Repeat</keyword>
<keyword evidence="3 4" id="KW-0694">RNA-binding</keyword>
<dbReference type="GO" id="GO:0003723">
    <property type="term" value="F:RNA binding"/>
    <property type="evidence" value="ECO:0007669"/>
    <property type="project" value="UniProtKB-UniRule"/>
</dbReference>
<dbReference type="SMART" id="SM00360">
    <property type="entry name" value="RRM"/>
    <property type="match status" value="3"/>
</dbReference>
<dbReference type="EMBL" id="KV454289">
    <property type="protein sequence ID" value="ODQ76487.1"/>
    <property type="molecule type" value="Genomic_DNA"/>
</dbReference>
<name>A0A1E3QHK8_LIPST</name>
<dbReference type="InterPro" id="IPR003954">
    <property type="entry name" value="RRM_euk-type"/>
</dbReference>
<dbReference type="Proteomes" id="UP000094385">
    <property type="component" value="Unassembled WGS sequence"/>
</dbReference>
<dbReference type="InterPro" id="IPR035979">
    <property type="entry name" value="RBD_domain_sf"/>
</dbReference>
<feature type="compositionally biased region" description="Basic and acidic residues" evidence="5">
    <location>
        <begin position="74"/>
        <end position="107"/>
    </location>
</feature>
<dbReference type="CDD" id="cd12285">
    <property type="entry name" value="RRM3_RBM39_like"/>
    <property type="match status" value="1"/>
</dbReference>
<gene>
    <name evidence="7" type="ORF">LIPSTDRAFT_67406</name>
</gene>